<gene>
    <name evidence="1" type="ORF">CR513_28558</name>
</gene>
<dbReference type="AlphaFoldDB" id="A0A371GGL3"/>
<sequence>MRLYEMFTMKEEEIIDKMFERFQPFLIVWEPRSITIQEACNMKTLTLNELFGGLRVHEKKKLATKGPLALKTRESSSKKVEEKRLKAFKAKASGASDGII</sequence>
<dbReference type="Proteomes" id="UP000257109">
    <property type="component" value="Unassembled WGS sequence"/>
</dbReference>
<evidence type="ECO:0000313" key="1">
    <source>
        <dbReference type="EMBL" id="RDX89687.1"/>
    </source>
</evidence>
<evidence type="ECO:0000313" key="2">
    <source>
        <dbReference type="Proteomes" id="UP000257109"/>
    </source>
</evidence>
<feature type="non-terminal residue" evidence="1">
    <location>
        <position position="1"/>
    </location>
</feature>
<keyword evidence="2" id="KW-1185">Reference proteome</keyword>
<accession>A0A371GGL3</accession>
<dbReference type="EMBL" id="QJKJ01005605">
    <property type="protein sequence ID" value="RDX89687.1"/>
    <property type="molecule type" value="Genomic_DNA"/>
</dbReference>
<proteinExistence type="predicted"/>
<comment type="caution">
    <text evidence="1">The sequence shown here is derived from an EMBL/GenBank/DDBJ whole genome shotgun (WGS) entry which is preliminary data.</text>
</comment>
<organism evidence="1 2">
    <name type="scientific">Mucuna pruriens</name>
    <name type="common">Velvet bean</name>
    <name type="synonym">Dolichos pruriens</name>
    <dbReference type="NCBI Taxonomy" id="157652"/>
    <lineage>
        <taxon>Eukaryota</taxon>
        <taxon>Viridiplantae</taxon>
        <taxon>Streptophyta</taxon>
        <taxon>Embryophyta</taxon>
        <taxon>Tracheophyta</taxon>
        <taxon>Spermatophyta</taxon>
        <taxon>Magnoliopsida</taxon>
        <taxon>eudicotyledons</taxon>
        <taxon>Gunneridae</taxon>
        <taxon>Pentapetalae</taxon>
        <taxon>rosids</taxon>
        <taxon>fabids</taxon>
        <taxon>Fabales</taxon>
        <taxon>Fabaceae</taxon>
        <taxon>Papilionoideae</taxon>
        <taxon>50 kb inversion clade</taxon>
        <taxon>NPAAA clade</taxon>
        <taxon>indigoferoid/millettioid clade</taxon>
        <taxon>Phaseoleae</taxon>
        <taxon>Mucuna</taxon>
    </lineage>
</organism>
<reference evidence="1" key="1">
    <citation type="submission" date="2018-05" db="EMBL/GenBank/DDBJ databases">
        <title>Draft genome of Mucuna pruriens seed.</title>
        <authorList>
            <person name="Nnadi N.E."/>
            <person name="Vos R."/>
            <person name="Hasami M.H."/>
            <person name="Devisetty U.K."/>
            <person name="Aguiy J.C."/>
        </authorList>
    </citation>
    <scope>NUCLEOTIDE SEQUENCE [LARGE SCALE GENOMIC DNA]</scope>
    <source>
        <strain evidence="1">JCA_2017</strain>
    </source>
</reference>
<protein>
    <submittedName>
        <fullName evidence="1">Uncharacterized protein</fullName>
    </submittedName>
</protein>
<name>A0A371GGL3_MUCPR</name>